<gene>
    <name evidence="1" type="ORF">D9756_007523</name>
</gene>
<evidence type="ECO:0000313" key="1">
    <source>
        <dbReference type="EMBL" id="KAF5351715.1"/>
    </source>
</evidence>
<organism evidence="1 2">
    <name type="scientific">Leucocoprinus leucothites</name>
    <dbReference type="NCBI Taxonomy" id="201217"/>
    <lineage>
        <taxon>Eukaryota</taxon>
        <taxon>Fungi</taxon>
        <taxon>Dikarya</taxon>
        <taxon>Basidiomycota</taxon>
        <taxon>Agaricomycotina</taxon>
        <taxon>Agaricomycetes</taxon>
        <taxon>Agaricomycetidae</taxon>
        <taxon>Agaricales</taxon>
        <taxon>Agaricineae</taxon>
        <taxon>Agaricaceae</taxon>
        <taxon>Leucocoprinus</taxon>
    </lineage>
</organism>
<dbReference type="AlphaFoldDB" id="A0A8H5FVX0"/>
<dbReference type="EMBL" id="JAACJO010000012">
    <property type="protein sequence ID" value="KAF5351715.1"/>
    <property type="molecule type" value="Genomic_DNA"/>
</dbReference>
<reference evidence="1 2" key="1">
    <citation type="journal article" date="2020" name="ISME J.">
        <title>Uncovering the hidden diversity of litter-decomposition mechanisms in mushroom-forming fungi.</title>
        <authorList>
            <person name="Floudas D."/>
            <person name="Bentzer J."/>
            <person name="Ahren D."/>
            <person name="Johansson T."/>
            <person name="Persson P."/>
            <person name="Tunlid A."/>
        </authorList>
    </citation>
    <scope>NUCLEOTIDE SEQUENCE [LARGE SCALE GENOMIC DNA]</scope>
    <source>
        <strain evidence="1 2">CBS 146.42</strain>
    </source>
</reference>
<keyword evidence="2" id="KW-1185">Reference proteome</keyword>
<proteinExistence type="predicted"/>
<accession>A0A8H5FVX0</accession>
<comment type="caution">
    <text evidence="1">The sequence shown here is derived from an EMBL/GenBank/DDBJ whole genome shotgun (WGS) entry which is preliminary data.</text>
</comment>
<dbReference type="OrthoDB" id="3015602at2759"/>
<sequence>MPKDTDDHPAPRKNSRNINNLYDLTRYVQTKTAKEDDDIVANFSEVEKACRFLLSKIIAREEDDPNSIPKNAFANFLDVLSHAESFRLRIIEQAELALNTWHVYYAREDPTQALSLEEAAKLETILKSKVEWRTVYMKIMKKTITLDMYYLFISKPWFASDFMVRLLEYNPHMFQATEELKPHPRNCILLLSEDELKQIKEMSKKSLQFIKDSYEWLEENFSNDIMMGLYSEEFQKTHPPPTDLQRLQNLLRYYLKHISDIYLTVTTIFPPQPSQNSAS</sequence>
<name>A0A8H5FVX0_9AGAR</name>
<dbReference type="Proteomes" id="UP000559027">
    <property type="component" value="Unassembled WGS sequence"/>
</dbReference>
<protein>
    <submittedName>
        <fullName evidence="1">Uncharacterized protein</fullName>
    </submittedName>
</protein>
<evidence type="ECO:0000313" key="2">
    <source>
        <dbReference type="Proteomes" id="UP000559027"/>
    </source>
</evidence>